<accession>A0A2B7Z1P2</accession>
<protein>
    <submittedName>
        <fullName evidence="2">Uncharacterized protein</fullName>
    </submittedName>
</protein>
<gene>
    <name evidence="2" type="ORF">GX50_06961</name>
</gene>
<evidence type="ECO:0000313" key="3">
    <source>
        <dbReference type="Proteomes" id="UP000226031"/>
    </source>
</evidence>
<name>A0A2B7Z1P2_9EURO</name>
<feature type="region of interest" description="Disordered" evidence="1">
    <location>
        <begin position="1"/>
        <end position="30"/>
    </location>
</feature>
<organism evidence="2 3">
    <name type="scientific">[Emmonsia] crescens</name>
    <dbReference type="NCBI Taxonomy" id="73230"/>
    <lineage>
        <taxon>Eukaryota</taxon>
        <taxon>Fungi</taxon>
        <taxon>Dikarya</taxon>
        <taxon>Ascomycota</taxon>
        <taxon>Pezizomycotina</taxon>
        <taxon>Eurotiomycetes</taxon>
        <taxon>Eurotiomycetidae</taxon>
        <taxon>Onygenales</taxon>
        <taxon>Ajellomycetaceae</taxon>
        <taxon>Emergomyces</taxon>
    </lineage>
</organism>
<evidence type="ECO:0000313" key="2">
    <source>
        <dbReference type="EMBL" id="PGH30274.1"/>
    </source>
</evidence>
<sequence>MHRRSIGLHNVHTIAGSESGPSRDPGPRESDVMTFKQLKFSTYGLGFIRCPQRHSVCSAC</sequence>
<evidence type="ECO:0000256" key="1">
    <source>
        <dbReference type="SAM" id="MobiDB-lite"/>
    </source>
</evidence>
<dbReference type="AlphaFoldDB" id="A0A2B7Z1P2"/>
<dbReference type="Proteomes" id="UP000226031">
    <property type="component" value="Unassembled WGS sequence"/>
</dbReference>
<dbReference type="EMBL" id="PDND01000182">
    <property type="protein sequence ID" value="PGH30274.1"/>
    <property type="molecule type" value="Genomic_DNA"/>
</dbReference>
<keyword evidence="3" id="KW-1185">Reference proteome</keyword>
<comment type="caution">
    <text evidence="2">The sequence shown here is derived from an EMBL/GenBank/DDBJ whole genome shotgun (WGS) entry which is preliminary data.</text>
</comment>
<reference evidence="2 3" key="1">
    <citation type="submission" date="2017-10" db="EMBL/GenBank/DDBJ databases">
        <title>Comparative genomics in systemic dimorphic fungi from Ajellomycetaceae.</title>
        <authorList>
            <person name="Munoz J.F."/>
            <person name="Mcewen J.G."/>
            <person name="Clay O.K."/>
            <person name="Cuomo C.A."/>
        </authorList>
    </citation>
    <scope>NUCLEOTIDE SEQUENCE [LARGE SCALE GENOMIC DNA]</scope>
    <source>
        <strain evidence="2 3">UAMH4076</strain>
    </source>
</reference>
<proteinExistence type="predicted"/>